<sequence>MARKPAPSGFRCAGCGEWHEELLTDVGCGLPDAVFALGYLERYRRARHNADFCTLDGTRHFIRCVLPVPFAYRDDFFGWGVWVEVEPAAHDAWLHCFDGGAERMPPVTGVLANALKAYRATTGLPVRLDFADDRRPFAWIAPRSRHALALEQRRGIDEARHHALADLFR</sequence>
<accession>A0ABP8L6G0</accession>
<gene>
    <name evidence="1" type="ORF">GCM10023090_14780</name>
</gene>
<dbReference type="EMBL" id="BAABEX010000009">
    <property type="protein sequence ID" value="GAA4423042.1"/>
    <property type="molecule type" value="Genomic_DNA"/>
</dbReference>
<dbReference type="Pfam" id="PF09965">
    <property type="entry name" value="DUF2199"/>
    <property type="match status" value="1"/>
</dbReference>
<keyword evidence="2" id="KW-1185">Reference proteome</keyword>
<dbReference type="InterPro" id="IPR018697">
    <property type="entry name" value="DUF2199"/>
</dbReference>
<evidence type="ECO:0000313" key="1">
    <source>
        <dbReference type="EMBL" id="GAA4423042.1"/>
    </source>
</evidence>
<comment type="caution">
    <text evidence="1">The sequence shown here is derived from an EMBL/GenBank/DDBJ whole genome shotgun (WGS) entry which is preliminary data.</text>
</comment>
<reference evidence="2" key="1">
    <citation type="journal article" date="2019" name="Int. J. Syst. Evol. Microbiol.">
        <title>The Global Catalogue of Microorganisms (GCM) 10K type strain sequencing project: providing services to taxonomists for standard genome sequencing and annotation.</title>
        <authorList>
            <consortium name="The Broad Institute Genomics Platform"/>
            <consortium name="The Broad Institute Genome Sequencing Center for Infectious Disease"/>
            <person name="Wu L."/>
            <person name="Ma J."/>
        </authorList>
    </citation>
    <scope>NUCLEOTIDE SEQUENCE [LARGE SCALE GENOMIC DNA]</scope>
    <source>
        <strain evidence="2">JCM 31890</strain>
    </source>
</reference>
<organism evidence="1 2">
    <name type="scientific">Acidovorax lacteus</name>
    <dbReference type="NCBI Taxonomy" id="1924988"/>
    <lineage>
        <taxon>Bacteria</taxon>
        <taxon>Pseudomonadati</taxon>
        <taxon>Pseudomonadota</taxon>
        <taxon>Betaproteobacteria</taxon>
        <taxon>Burkholderiales</taxon>
        <taxon>Comamonadaceae</taxon>
        <taxon>Acidovorax</taxon>
    </lineage>
</organism>
<dbReference type="Proteomes" id="UP001501788">
    <property type="component" value="Unassembled WGS sequence"/>
</dbReference>
<protein>
    <submittedName>
        <fullName evidence="1">DUF2199 domain-containing protein</fullName>
    </submittedName>
</protein>
<dbReference type="RefSeq" id="WP_345062780.1">
    <property type="nucleotide sequence ID" value="NZ_BAABEX010000009.1"/>
</dbReference>
<name>A0ABP8L6G0_9BURK</name>
<proteinExistence type="predicted"/>
<evidence type="ECO:0000313" key="2">
    <source>
        <dbReference type="Proteomes" id="UP001501788"/>
    </source>
</evidence>